<dbReference type="PRINTS" id="PR00315">
    <property type="entry name" value="ELONGATNFCT"/>
</dbReference>
<keyword evidence="6" id="KW-0342">GTP-binding</keyword>
<evidence type="ECO:0000256" key="3">
    <source>
        <dbReference type="ARBA" id="ARBA00022490"/>
    </source>
</evidence>
<keyword evidence="10" id="KW-0251">Elongation factor</keyword>
<sequence length="642" mass="70248">MRVVATAGHVDHGKSTLVQALTGSNPDRLEEEKRRGLTIVLGFAWMDLAMPDGSVEPVSIVDVPGHIDFIKNMLAGVGSVDAAILVIAADEGVMPQTREHLAILDLLALPDGLVALTKTDLIDDPEWLELIELDIQEILAGTRLEAAPIIRVSAQTGEGLDHLRSSLSAALTALPPRRDRGRPRLPVDRIFSLPGFGTIVTGTLSDGHLAVGEPVDILPDGPSGRVRALQTHKQEIERALPGSRVAVNLSGIATDEIRRGQVAVTPGTLRATRLLDVSFRLLPDAPKPLRHNTAVDLFSGASETPAHLRLLAAEELPPGGEGWLQLRLERPILVAAGDRFILRQPSPSLTLGGGEVLDPHPRRRYRRNDATVINRLETLAQGSPDEIVLQSLEREPLLAEQELIAASGLDREIAGSAVRRLFDDKLMRGLDDQRLLISESAYQQVVADMQSLLAEFHHRHSLRQGMPRSEVRSRLRVVGAGGVRKELPQRAFNDLASQANEDGLVASEENTVRLLAHSVRYSDTQQRAVERALQSYAEAPFSPPNAIETLKLLNGDEELLESLVEREIIVRLPSSVYFRREDFEAAAQKIVGLARSRGAITLADVRDLLGTSRKYAQALLEELDARRVTRRVGDERLLRGVE</sequence>
<evidence type="ECO:0000256" key="5">
    <source>
        <dbReference type="ARBA" id="ARBA00022917"/>
    </source>
</evidence>
<dbReference type="InterPro" id="IPR004161">
    <property type="entry name" value="EFTu-like_2"/>
</dbReference>
<dbReference type="PANTHER" id="PTHR43721:SF22">
    <property type="entry name" value="ELONGATION FACTOR TU, MITOCHONDRIAL"/>
    <property type="match status" value="1"/>
</dbReference>
<evidence type="ECO:0000256" key="1">
    <source>
        <dbReference type="ARBA" id="ARBA00004496"/>
    </source>
</evidence>
<dbReference type="InterPro" id="IPR015190">
    <property type="entry name" value="Elong_fac_SelB-wing-hlx_typ-2"/>
</dbReference>
<dbReference type="CDD" id="cd04171">
    <property type="entry name" value="SelB"/>
    <property type="match status" value="1"/>
</dbReference>
<dbReference type="InterPro" id="IPR036388">
    <property type="entry name" value="WH-like_DNA-bd_sf"/>
</dbReference>
<evidence type="ECO:0000256" key="6">
    <source>
        <dbReference type="ARBA" id="ARBA00023134"/>
    </source>
</evidence>
<dbReference type="NCBIfam" id="TIGR00475">
    <property type="entry name" value="selB"/>
    <property type="match status" value="1"/>
</dbReference>
<dbReference type="PROSITE" id="PS51722">
    <property type="entry name" value="G_TR_2"/>
    <property type="match status" value="1"/>
</dbReference>
<dbReference type="EMBL" id="VXRG01000109">
    <property type="protein sequence ID" value="MXY94422.1"/>
    <property type="molecule type" value="Genomic_DNA"/>
</dbReference>
<evidence type="ECO:0000256" key="8">
    <source>
        <dbReference type="ARBA" id="ARBA00031615"/>
    </source>
</evidence>
<dbReference type="SUPFAM" id="SSF52540">
    <property type="entry name" value="P-loop containing nucleoside triphosphate hydrolases"/>
    <property type="match status" value="1"/>
</dbReference>
<name>A0A6B0YXG9_9CHLR</name>
<dbReference type="AlphaFoldDB" id="A0A6B0YXG9"/>
<keyword evidence="3" id="KW-0963">Cytoplasm</keyword>
<accession>A0A6B0YXG9</accession>
<evidence type="ECO:0000256" key="2">
    <source>
        <dbReference type="ARBA" id="ARBA00015953"/>
    </source>
</evidence>
<evidence type="ECO:0000259" key="9">
    <source>
        <dbReference type="PROSITE" id="PS51722"/>
    </source>
</evidence>
<dbReference type="InterPro" id="IPR050055">
    <property type="entry name" value="EF-Tu_GTPase"/>
</dbReference>
<reference evidence="10" key="1">
    <citation type="submission" date="2019-09" db="EMBL/GenBank/DDBJ databases">
        <title>Characterisation of the sponge microbiome using genome-centric metagenomics.</title>
        <authorList>
            <person name="Engelberts J.P."/>
            <person name="Robbins S.J."/>
            <person name="De Goeij J.M."/>
            <person name="Aranda M."/>
            <person name="Bell S.C."/>
            <person name="Webster N.S."/>
        </authorList>
    </citation>
    <scope>NUCLEOTIDE SEQUENCE</scope>
    <source>
        <strain evidence="10">SB0664_bin_27</strain>
    </source>
</reference>
<dbReference type="InterPro" id="IPR005225">
    <property type="entry name" value="Small_GTP-bd"/>
</dbReference>
<keyword evidence="4" id="KW-0547">Nucleotide-binding</keyword>
<dbReference type="PANTHER" id="PTHR43721">
    <property type="entry name" value="ELONGATION FACTOR TU-RELATED"/>
    <property type="match status" value="1"/>
</dbReference>
<dbReference type="GO" id="GO:0003746">
    <property type="term" value="F:translation elongation factor activity"/>
    <property type="evidence" value="ECO:0007669"/>
    <property type="project" value="UniProtKB-KW"/>
</dbReference>
<dbReference type="Pfam" id="PF00009">
    <property type="entry name" value="GTP_EFTU"/>
    <property type="match status" value="1"/>
</dbReference>
<dbReference type="GO" id="GO:0003924">
    <property type="term" value="F:GTPase activity"/>
    <property type="evidence" value="ECO:0007669"/>
    <property type="project" value="InterPro"/>
</dbReference>
<dbReference type="InterPro" id="IPR004535">
    <property type="entry name" value="Transl_elong_SelB"/>
</dbReference>
<dbReference type="GO" id="GO:0001514">
    <property type="term" value="P:selenocysteine incorporation"/>
    <property type="evidence" value="ECO:0007669"/>
    <property type="project" value="InterPro"/>
</dbReference>
<dbReference type="GO" id="GO:0005737">
    <property type="term" value="C:cytoplasm"/>
    <property type="evidence" value="ECO:0007669"/>
    <property type="project" value="UniProtKB-SubCell"/>
</dbReference>
<dbReference type="InterPro" id="IPR009001">
    <property type="entry name" value="Transl_elong_EF1A/Init_IF2_C"/>
</dbReference>
<comment type="function">
    <text evidence="7">Translation factor necessary for the incorporation of selenocysteine into proteins. It probably replaces EF-Tu for the insertion of selenocysteine directed by the UGA codon. SelB binds GTP and GDP.</text>
</comment>
<dbReference type="Gene3D" id="1.10.10.2770">
    <property type="match status" value="1"/>
</dbReference>
<dbReference type="SUPFAM" id="SSF50447">
    <property type="entry name" value="Translation proteins"/>
    <property type="match status" value="1"/>
</dbReference>
<dbReference type="InterPro" id="IPR015191">
    <property type="entry name" value="SelB_WHD4"/>
</dbReference>
<dbReference type="Pfam" id="PF09106">
    <property type="entry name" value="WHD_2nd_SelB"/>
    <property type="match status" value="1"/>
</dbReference>
<dbReference type="InterPro" id="IPR000795">
    <property type="entry name" value="T_Tr_GTP-bd_dom"/>
</dbReference>
<dbReference type="InterPro" id="IPR036390">
    <property type="entry name" value="WH_DNA-bd_sf"/>
</dbReference>
<dbReference type="Gene3D" id="1.10.10.10">
    <property type="entry name" value="Winged helix-like DNA-binding domain superfamily/Winged helix DNA-binding domain"/>
    <property type="match status" value="1"/>
</dbReference>
<evidence type="ECO:0000256" key="4">
    <source>
        <dbReference type="ARBA" id="ARBA00022741"/>
    </source>
</evidence>
<comment type="subcellular location">
    <subcellularLocation>
        <location evidence="1">Cytoplasm</location>
    </subcellularLocation>
</comment>
<dbReference type="GO" id="GO:0005525">
    <property type="term" value="F:GTP binding"/>
    <property type="evidence" value="ECO:0007669"/>
    <property type="project" value="UniProtKB-KW"/>
</dbReference>
<evidence type="ECO:0000256" key="7">
    <source>
        <dbReference type="ARBA" id="ARBA00025526"/>
    </source>
</evidence>
<gene>
    <name evidence="10" type="primary">selB</name>
    <name evidence="10" type="ORF">F4Y42_13360</name>
</gene>
<dbReference type="GO" id="GO:0003723">
    <property type="term" value="F:RNA binding"/>
    <property type="evidence" value="ECO:0007669"/>
    <property type="project" value="InterPro"/>
</dbReference>
<organism evidence="10">
    <name type="scientific">Caldilineaceae bacterium SB0664_bin_27</name>
    <dbReference type="NCBI Taxonomy" id="2605260"/>
    <lineage>
        <taxon>Bacteria</taxon>
        <taxon>Bacillati</taxon>
        <taxon>Chloroflexota</taxon>
        <taxon>Caldilineae</taxon>
        <taxon>Caldilineales</taxon>
        <taxon>Caldilineaceae</taxon>
    </lineage>
</organism>
<dbReference type="InterPro" id="IPR027417">
    <property type="entry name" value="P-loop_NTPase"/>
</dbReference>
<feature type="domain" description="Tr-type G" evidence="9">
    <location>
        <begin position="1"/>
        <end position="177"/>
    </location>
</feature>
<proteinExistence type="predicted"/>
<dbReference type="SUPFAM" id="SSF46785">
    <property type="entry name" value="Winged helix' DNA-binding domain"/>
    <property type="match status" value="2"/>
</dbReference>
<dbReference type="Pfam" id="PF03144">
    <property type="entry name" value="GTP_EFTU_D2"/>
    <property type="match status" value="1"/>
</dbReference>
<dbReference type="NCBIfam" id="TIGR00231">
    <property type="entry name" value="small_GTP"/>
    <property type="match status" value="1"/>
</dbReference>
<evidence type="ECO:0000313" key="10">
    <source>
        <dbReference type="EMBL" id="MXY94422.1"/>
    </source>
</evidence>
<dbReference type="Gene3D" id="2.40.30.10">
    <property type="entry name" value="Translation factors"/>
    <property type="match status" value="1"/>
</dbReference>
<dbReference type="Pfam" id="PF09107">
    <property type="entry name" value="WHD_3rd_SelB"/>
    <property type="match status" value="1"/>
</dbReference>
<dbReference type="InterPro" id="IPR057335">
    <property type="entry name" value="Beta-barrel_SelB"/>
</dbReference>
<dbReference type="Gene3D" id="3.40.50.300">
    <property type="entry name" value="P-loop containing nucleotide triphosphate hydrolases"/>
    <property type="match status" value="1"/>
</dbReference>
<dbReference type="Pfam" id="PF25461">
    <property type="entry name" value="Beta-barrel_SelB"/>
    <property type="match status" value="1"/>
</dbReference>
<dbReference type="CDD" id="cd15491">
    <property type="entry name" value="selB_III"/>
    <property type="match status" value="1"/>
</dbReference>
<dbReference type="SUPFAM" id="SSF50465">
    <property type="entry name" value="EF-Tu/eEF-1alpha/eIF2-gamma C-terminal domain"/>
    <property type="match status" value="1"/>
</dbReference>
<keyword evidence="5" id="KW-0648">Protein biosynthesis</keyword>
<protein>
    <recommendedName>
        <fullName evidence="2">Selenocysteine-specific elongation factor</fullName>
    </recommendedName>
    <alternativeName>
        <fullName evidence="8">SelB translation factor</fullName>
    </alternativeName>
</protein>
<comment type="caution">
    <text evidence="10">The sequence shown here is derived from an EMBL/GenBank/DDBJ whole genome shotgun (WGS) entry which is preliminary data.</text>
</comment>
<dbReference type="InterPro" id="IPR009000">
    <property type="entry name" value="Transl_B-barrel_sf"/>
</dbReference>